<organism evidence="4 5">
    <name type="scientific">Crenobacter intestini</name>
    <dbReference type="NCBI Taxonomy" id="2563443"/>
    <lineage>
        <taxon>Bacteria</taxon>
        <taxon>Pseudomonadati</taxon>
        <taxon>Pseudomonadota</taxon>
        <taxon>Betaproteobacteria</taxon>
        <taxon>Neisseriales</taxon>
        <taxon>Neisseriaceae</taxon>
        <taxon>Crenobacter</taxon>
    </lineage>
</organism>
<evidence type="ECO:0000313" key="4">
    <source>
        <dbReference type="EMBL" id="TIC79809.1"/>
    </source>
</evidence>
<accession>A0A4T0UM60</accession>
<evidence type="ECO:0000256" key="3">
    <source>
        <dbReference type="RuleBase" id="RU000363"/>
    </source>
</evidence>
<dbReference type="PANTHER" id="PTHR42760">
    <property type="entry name" value="SHORT-CHAIN DEHYDROGENASES/REDUCTASES FAMILY MEMBER"/>
    <property type="match status" value="1"/>
</dbReference>
<dbReference type="PRINTS" id="PR00080">
    <property type="entry name" value="SDRFAMILY"/>
</dbReference>
<dbReference type="Pfam" id="PF00106">
    <property type="entry name" value="adh_short"/>
    <property type="match status" value="1"/>
</dbReference>
<dbReference type="AlphaFoldDB" id="A0A4T0UM60"/>
<dbReference type="GO" id="GO:0016616">
    <property type="term" value="F:oxidoreductase activity, acting on the CH-OH group of donors, NAD or NADP as acceptor"/>
    <property type="evidence" value="ECO:0007669"/>
    <property type="project" value="TreeGrafter"/>
</dbReference>
<dbReference type="Proteomes" id="UP000308891">
    <property type="component" value="Unassembled WGS sequence"/>
</dbReference>
<dbReference type="Gene3D" id="3.40.50.720">
    <property type="entry name" value="NAD(P)-binding Rossmann-like Domain"/>
    <property type="match status" value="1"/>
</dbReference>
<name>A0A4T0UM60_9NEIS</name>
<comment type="caution">
    <text evidence="4">The sequence shown here is derived from an EMBL/GenBank/DDBJ whole genome shotgun (WGS) entry which is preliminary data.</text>
</comment>
<dbReference type="FunFam" id="3.40.50.720:FF:000173">
    <property type="entry name" value="3-oxoacyl-[acyl-carrier protein] reductase"/>
    <property type="match status" value="1"/>
</dbReference>
<dbReference type="Pfam" id="PF13561">
    <property type="entry name" value="adh_short_C2"/>
    <property type="match status" value="1"/>
</dbReference>
<sequence length="272" mass="28354">MRFAGKVALVTGAGQGMGRAIARQLAAEGANVVAVDINLAAAQETVAGLEGAMARSVNIADSAAVAAVFAETDARYGRFDVLVNNAGIGNCKNDGFDKLLTRLALRGEQQARGEPVTVFPDLIIDMADEGWQGVINVNLNGTFYCTREAVRLMVKHGIKGNIVNISSTSAISGEGSLHYAASKAALHGMARSLARELGPRGIRVNNVVPGPTNTPIMQQVGQDWINSMVAAIPLGRMAEPEDIARTVAFVASDDAAMVTGADIVANGGSYFK</sequence>
<proteinExistence type="inferred from homology"/>
<protein>
    <submittedName>
        <fullName evidence="4">SDR family oxidoreductase</fullName>
    </submittedName>
</protein>
<reference evidence="4 5" key="1">
    <citation type="submission" date="2019-04" db="EMBL/GenBank/DDBJ databases">
        <title>Crenobacter sp. nov.</title>
        <authorList>
            <person name="Shi S."/>
        </authorList>
    </citation>
    <scope>NUCLEOTIDE SEQUENCE [LARGE SCALE GENOMIC DNA]</scope>
    <source>
        <strain evidence="4 5">GY 70310</strain>
    </source>
</reference>
<dbReference type="EMBL" id="STGJ01000015">
    <property type="protein sequence ID" value="TIC79809.1"/>
    <property type="molecule type" value="Genomic_DNA"/>
</dbReference>
<comment type="similarity">
    <text evidence="1 3">Belongs to the short-chain dehydrogenases/reductases (SDR) family.</text>
</comment>
<dbReference type="PANTHER" id="PTHR42760:SF40">
    <property type="entry name" value="3-OXOACYL-[ACYL-CARRIER-PROTEIN] REDUCTASE, CHLOROPLASTIC"/>
    <property type="match status" value="1"/>
</dbReference>
<dbReference type="GO" id="GO:0030497">
    <property type="term" value="P:fatty acid elongation"/>
    <property type="evidence" value="ECO:0007669"/>
    <property type="project" value="TreeGrafter"/>
</dbReference>
<dbReference type="RefSeq" id="WP_136554740.1">
    <property type="nucleotide sequence ID" value="NZ_STGJ01000015.1"/>
</dbReference>
<keyword evidence="5" id="KW-1185">Reference proteome</keyword>
<dbReference type="InterPro" id="IPR002347">
    <property type="entry name" value="SDR_fam"/>
</dbReference>
<dbReference type="PROSITE" id="PS00061">
    <property type="entry name" value="ADH_SHORT"/>
    <property type="match status" value="1"/>
</dbReference>
<evidence type="ECO:0000256" key="1">
    <source>
        <dbReference type="ARBA" id="ARBA00006484"/>
    </source>
</evidence>
<gene>
    <name evidence="4" type="ORF">E5K04_12860</name>
</gene>
<dbReference type="PRINTS" id="PR00081">
    <property type="entry name" value="GDHRDH"/>
</dbReference>
<evidence type="ECO:0000256" key="2">
    <source>
        <dbReference type="ARBA" id="ARBA00023002"/>
    </source>
</evidence>
<dbReference type="InterPro" id="IPR020904">
    <property type="entry name" value="Sc_DH/Rdtase_CS"/>
</dbReference>
<dbReference type="InterPro" id="IPR036291">
    <property type="entry name" value="NAD(P)-bd_dom_sf"/>
</dbReference>
<evidence type="ECO:0000313" key="5">
    <source>
        <dbReference type="Proteomes" id="UP000308891"/>
    </source>
</evidence>
<dbReference type="SUPFAM" id="SSF51735">
    <property type="entry name" value="NAD(P)-binding Rossmann-fold domains"/>
    <property type="match status" value="1"/>
</dbReference>
<dbReference type="OrthoDB" id="9786435at2"/>
<keyword evidence="2" id="KW-0560">Oxidoreductase</keyword>